<dbReference type="PANTHER" id="PTHR46361">
    <property type="entry name" value="ELECTRON CARRIER/ PROTEIN DISULFIDE OXIDOREDUCTASE"/>
    <property type="match status" value="1"/>
</dbReference>
<reference evidence="3" key="1">
    <citation type="journal article" date="2019" name="Int. J. Syst. Evol. Microbiol.">
        <title>The Global Catalogue of Microorganisms (GCM) 10K type strain sequencing project: providing services to taxonomists for standard genome sequencing and annotation.</title>
        <authorList>
            <consortium name="The Broad Institute Genomics Platform"/>
            <consortium name="The Broad Institute Genome Sequencing Center for Infectious Disease"/>
            <person name="Wu L."/>
            <person name="Ma J."/>
        </authorList>
    </citation>
    <scope>NUCLEOTIDE SEQUENCE [LARGE SCALE GENOMIC DNA]</scope>
    <source>
        <strain evidence="3">CECT 8655</strain>
    </source>
</reference>
<dbReference type="PANTHER" id="PTHR46361:SF3">
    <property type="entry name" value="ELECTRON CARRIER_ PROTEIN DISULFIDE OXIDOREDUCTASE"/>
    <property type="match status" value="1"/>
</dbReference>
<evidence type="ECO:0000313" key="3">
    <source>
        <dbReference type="Proteomes" id="UP001595826"/>
    </source>
</evidence>
<dbReference type="InterPro" id="IPR006869">
    <property type="entry name" value="DUF547"/>
</dbReference>
<gene>
    <name evidence="2" type="ORF">ACFOWD_03445</name>
</gene>
<organism evidence="2 3">
    <name type="scientific">Polaribacter marinivivus</name>
    <dbReference type="NCBI Taxonomy" id="1524260"/>
    <lineage>
        <taxon>Bacteria</taxon>
        <taxon>Pseudomonadati</taxon>
        <taxon>Bacteroidota</taxon>
        <taxon>Flavobacteriia</taxon>
        <taxon>Flavobacteriales</taxon>
        <taxon>Flavobacteriaceae</taxon>
    </lineage>
</organism>
<feature type="domain" description="DUF547" evidence="1">
    <location>
        <begin position="62"/>
        <end position="185"/>
    </location>
</feature>
<evidence type="ECO:0000313" key="2">
    <source>
        <dbReference type="EMBL" id="MFC4267952.1"/>
    </source>
</evidence>
<accession>A0ABV8R816</accession>
<name>A0ABV8R816_9FLAO</name>
<keyword evidence="3" id="KW-1185">Reference proteome</keyword>
<comment type="caution">
    <text evidence="2">The sequence shown here is derived from an EMBL/GenBank/DDBJ whole genome shotgun (WGS) entry which is preliminary data.</text>
</comment>
<dbReference type="Pfam" id="PF04784">
    <property type="entry name" value="DUF547"/>
    <property type="match status" value="1"/>
</dbReference>
<evidence type="ECO:0000259" key="1">
    <source>
        <dbReference type="Pfam" id="PF04784"/>
    </source>
</evidence>
<dbReference type="Proteomes" id="UP001595826">
    <property type="component" value="Unassembled WGS sequence"/>
</dbReference>
<dbReference type="RefSeq" id="WP_377408133.1">
    <property type="nucleotide sequence ID" value="NZ_JBHSCY010000001.1"/>
</dbReference>
<sequence>MKLFIYTFFFFISSSVFSQEKVNYQKVSEVLLQNIIDGKSYEKQVKILEKSTLNELIHQFSTDTQKIAFWVNIYNAFIQISLSEKPDLYKNRGSFFSDERIKIAGEILSFDDIEHGIIRKSRCKLSWGYLRTPFRAKWERKLRVDDIDWRIHFALNCGAKSCPPVAVYSPEKLNQQLDFMTKEYLKEQTTFNKETKTATSVALMSWFRADFGGKSGACKILKEYNIVPKKPKKLKFANYDWTLSLGNYRTLPKFN</sequence>
<dbReference type="EMBL" id="JBHSCY010000001">
    <property type="protein sequence ID" value="MFC4267952.1"/>
    <property type="molecule type" value="Genomic_DNA"/>
</dbReference>
<protein>
    <submittedName>
        <fullName evidence="2">DUF547 domain-containing protein</fullName>
    </submittedName>
</protein>
<proteinExistence type="predicted"/>